<dbReference type="GO" id="GO:0005634">
    <property type="term" value="C:nucleus"/>
    <property type="evidence" value="ECO:0007669"/>
    <property type="project" value="UniProtKB-SubCell"/>
</dbReference>
<proteinExistence type="inferred from homology"/>
<evidence type="ECO:0000256" key="3">
    <source>
        <dbReference type="ARBA" id="ARBA00022723"/>
    </source>
</evidence>
<dbReference type="GO" id="GO:0008270">
    <property type="term" value="F:zinc ion binding"/>
    <property type="evidence" value="ECO:0007669"/>
    <property type="project" value="UniProtKB-KW"/>
</dbReference>
<dbReference type="AlphaFoldDB" id="A0A7L1LJB1"/>
<sequence length="56" mass="6694">DFIWSSALIRHRRIHTGEKPYKCLDCGKSFSDNWVLSRHRRIHTGEKFYKCPQCGK</sequence>
<dbReference type="PANTHER" id="PTHR23235">
    <property type="entry name" value="KRUEPPEL-LIKE TRANSCRIPTION FACTOR"/>
    <property type="match status" value="1"/>
</dbReference>
<feature type="domain" description="C2H2-type" evidence="12">
    <location>
        <begin position="1"/>
        <end position="20"/>
    </location>
</feature>
<dbReference type="PANTHER" id="PTHR23235:SF178">
    <property type="entry name" value="C2H2-TYPE DOMAIN-CONTAINING PROTEIN-RELATED"/>
    <property type="match status" value="1"/>
</dbReference>
<evidence type="ECO:0000256" key="1">
    <source>
        <dbReference type="ARBA" id="ARBA00004123"/>
    </source>
</evidence>
<dbReference type="Pfam" id="PF13465">
    <property type="entry name" value="zf-H2C2_2"/>
    <property type="match status" value="1"/>
</dbReference>
<keyword evidence="7" id="KW-0805">Transcription regulation</keyword>
<evidence type="ECO:0000256" key="6">
    <source>
        <dbReference type="ARBA" id="ARBA00022833"/>
    </source>
</evidence>
<comment type="subcellular location">
    <subcellularLocation>
        <location evidence="1">Nucleus</location>
    </subcellularLocation>
</comment>
<dbReference type="SUPFAM" id="SSF57667">
    <property type="entry name" value="beta-beta-alpha zinc fingers"/>
    <property type="match status" value="1"/>
</dbReference>
<feature type="domain" description="C2H2-type" evidence="12">
    <location>
        <begin position="21"/>
        <end position="48"/>
    </location>
</feature>
<protein>
    <submittedName>
        <fullName evidence="13">ZNF91 protein</fullName>
    </submittedName>
</protein>
<evidence type="ECO:0000256" key="2">
    <source>
        <dbReference type="ARBA" id="ARBA00006991"/>
    </source>
</evidence>
<dbReference type="InterPro" id="IPR036236">
    <property type="entry name" value="Znf_C2H2_sf"/>
</dbReference>
<dbReference type="SMART" id="SM00355">
    <property type="entry name" value="ZnF_C2H2"/>
    <property type="match status" value="1"/>
</dbReference>
<accession>A0A7L1LJB1</accession>
<evidence type="ECO:0000256" key="9">
    <source>
        <dbReference type="ARBA" id="ARBA00023163"/>
    </source>
</evidence>
<keyword evidence="6" id="KW-0862">Zinc</keyword>
<keyword evidence="10" id="KW-0539">Nucleus</keyword>
<evidence type="ECO:0000313" key="14">
    <source>
        <dbReference type="Proteomes" id="UP000571567"/>
    </source>
</evidence>
<keyword evidence="3" id="KW-0479">Metal-binding</keyword>
<dbReference type="InterPro" id="IPR013087">
    <property type="entry name" value="Znf_C2H2_type"/>
</dbReference>
<feature type="non-terminal residue" evidence="13">
    <location>
        <position position="56"/>
    </location>
</feature>
<evidence type="ECO:0000256" key="10">
    <source>
        <dbReference type="ARBA" id="ARBA00023242"/>
    </source>
</evidence>
<reference evidence="13 14" key="1">
    <citation type="submission" date="2019-09" db="EMBL/GenBank/DDBJ databases">
        <title>Bird 10,000 Genomes (B10K) Project - Family phase.</title>
        <authorList>
            <person name="Zhang G."/>
        </authorList>
    </citation>
    <scope>NUCLEOTIDE SEQUENCE [LARGE SCALE GENOMIC DNA]</scope>
    <source>
        <strain evidence="13">B10K-DU-002-13</strain>
        <tissue evidence="13">Muscle</tissue>
    </source>
</reference>
<keyword evidence="5 11" id="KW-0863">Zinc-finger</keyword>
<comment type="caution">
    <text evidence="13">The sequence shown here is derived from an EMBL/GenBank/DDBJ whole genome shotgun (WGS) entry which is preliminary data.</text>
</comment>
<keyword evidence="14" id="KW-1185">Reference proteome</keyword>
<dbReference type="FunFam" id="3.30.160.60:FF:003000">
    <property type="entry name" value="Zinc finger and SCAN domain-containing 20"/>
    <property type="match status" value="1"/>
</dbReference>
<evidence type="ECO:0000256" key="5">
    <source>
        <dbReference type="ARBA" id="ARBA00022771"/>
    </source>
</evidence>
<dbReference type="PROSITE" id="PS00028">
    <property type="entry name" value="ZINC_FINGER_C2H2_1"/>
    <property type="match status" value="1"/>
</dbReference>
<dbReference type="EMBL" id="VXBK01010660">
    <property type="protein sequence ID" value="NXN75134.1"/>
    <property type="molecule type" value="Genomic_DNA"/>
</dbReference>
<evidence type="ECO:0000256" key="11">
    <source>
        <dbReference type="PROSITE-ProRule" id="PRU00042"/>
    </source>
</evidence>
<dbReference type="PROSITE" id="PS50157">
    <property type="entry name" value="ZINC_FINGER_C2H2_2"/>
    <property type="match status" value="2"/>
</dbReference>
<evidence type="ECO:0000256" key="8">
    <source>
        <dbReference type="ARBA" id="ARBA00023125"/>
    </source>
</evidence>
<feature type="non-terminal residue" evidence="13">
    <location>
        <position position="1"/>
    </location>
</feature>
<dbReference type="Gene3D" id="3.30.160.60">
    <property type="entry name" value="Classic Zinc Finger"/>
    <property type="match status" value="3"/>
</dbReference>
<organism evidence="13 14">
    <name type="scientific">Himantopus himantopus</name>
    <name type="common">Black-winged stilt</name>
    <name type="synonym">Charadrius himantopus</name>
    <dbReference type="NCBI Taxonomy" id="225398"/>
    <lineage>
        <taxon>Eukaryota</taxon>
        <taxon>Metazoa</taxon>
        <taxon>Chordata</taxon>
        <taxon>Craniata</taxon>
        <taxon>Vertebrata</taxon>
        <taxon>Euteleostomi</taxon>
        <taxon>Archelosauria</taxon>
        <taxon>Archosauria</taxon>
        <taxon>Dinosauria</taxon>
        <taxon>Saurischia</taxon>
        <taxon>Theropoda</taxon>
        <taxon>Coelurosauria</taxon>
        <taxon>Aves</taxon>
        <taxon>Neognathae</taxon>
        <taxon>Neoaves</taxon>
        <taxon>Charadriiformes</taxon>
        <taxon>Recurvirostridae</taxon>
        <taxon>Himantopus</taxon>
    </lineage>
</organism>
<evidence type="ECO:0000313" key="13">
    <source>
        <dbReference type="EMBL" id="NXN75134.1"/>
    </source>
</evidence>
<dbReference type="OrthoDB" id="6077919at2759"/>
<keyword evidence="9" id="KW-0804">Transcription</keyword>
<keyword evidence="8" id="KW-0238">DNA-binding</keyword>
<dbReference type="Proteomes" id="UP000571567">
    <property type="component" value="Unassembled WGS sequence"/>
</dbReference>
<dbReference type="FunFam" id="3.30.160.60:FF:002402">
    <property type="entry name" value="Zinc finger protein 347"/>
    <property type="match status" value="1"/>
</dbReference>
<evidence type="ECO:0000256" key="4">
    <source>
        <dbReference type="ARBA" id="ARBA00022737"/>
    </source>
</evidence>
<name>A0A7L1LJB1_HIMHI</name>
<dbReference type="GO" id="GO:0000978">
    <property type="term" value="F:RNA polymerase II cis-regulatory region sequence-specific DNA binding"/>
    <property type="evidence" value="ECO:0007669"/>
    <property type="project" value="TreeGrafter"/>
</dbReference>
<dbReference type="GO" id="GO:0000981">
    <property type="term" value="F:DNA-binding transcription factor activity, RNA polymerase II-specific"/>
    <property type="evidence" value="ECO:0007669"/>
    <property type="project" value="TreeGrafter"/>
</dbReference>
<evidence type="ECO:0000256" key="7">
    <source>
        <dbReference type="ARBA" id="ARBA00023015"/>
    </source>
</evidence>
<gene>
    <name evidence="13" type="primary">Znf91</name>
    <name evidence="13" type="ORF">HIMHIM_R00007</name>
</gene>
<keyword evidence="4" id="KW-0677">Repeat</keyword>
<evidence type="ECO:0000259" key="12">
    <source>
        <dbReference type="PROSITE" id="PS50157"/>
    </source>
</evidence>
<comment type="similarity">
    <text evidence="2">Belongs to the krueppel C2H2-type zinc-finger protein family.</text>
</comment>